<dbReference type="Proteomes" id="UP000366051">
    <property type="component" value="Chromosome"/>
</dbReference>
<organism evidence="1 2">
    <name type="scientific">Heliorestis convoluta</name>
    <dbReference type="NCBI Taxonomy" id="356322"/>
    <lineage>
        <taxon>Bacteria</taxon>
        <taxon>Bacillati</taxon>
        <taxon>Bacillota</taxon>
        <taxon>Clostridia</taxon>
        <taxon>Eubacteriales</taxon>
        <taxon>Heliobacteriaceae</taxon>
        <taxon>Heliorestis</taxon>
    </lineage>
</organism>
<dbReference type="RefSeq" id="WP_153724725.1">
    <property type="nucleotide sequence ID" value="NZ_CP045875.1"/>
</dbReference>
<dbReference type="AlphaFoldDB" id="A0A5Q2N0K3"/>
<evidence type="ECO:0000313" key="1">
    <source>
        <dbReference type="EMBL" id="QGG47319.1"/>
    </source>
</evidence>
<reference evidence="2" key="1">
    <citation type="submission" date="2019-11" db="EMBL/GenBank/DDBJ databases">
        <title>Genome sequence of Heliorestis convoluta strain HH, an alkaliphilic and minimalistic phototrophic bacterium from a soda lake in Egypt.</title>
        <authorList>
            <person name="Dewey E.D."/>
            <person name="Stokes L.M."/>
            <person name="Burchell B.M."/>
            <person name="Shaffer K.N."/>
            <person name="Huntington A.M."/>
            <person name="Baker J.M."/>
            <person name="Nadendla S."/>
            <person name="Giglio M.G."/>
            <person name="Touchman J.W."/>
            <person name="Blankenship R.E."/>
            <person name="Madigan M.T."/>
            <person name="Sattley W.M."/>
        </authorList>
    </citation>
    <scope>NUCLEOTIDE SEQUENCE [LARGE SCALE GENOMIC DNA]</scope>
    <source>
        <strain evidence="2">HH</strain>
    </source>
</reference>
<keyword evidence="2" id="KW-1185">Reference proteome</keyword>
<protein>
    <submittedName>
        <fullName evidence="1">Uncharacterized protein</fullName>
    </submittedName>
</protein>
<evidence type="ECO:0000313" key="2">
    <source>
        <dbReference type="Proteomes" id="UP000366051"/>
    </source>
</evidence>
<gene>
    <name evidence="1" type="ORF">FTV88_1172</name>
</gene>
<dbReference type="KEGG" id="hcv:FTV88_1172"/>
<dbReference type="EMBL" id="CP045875">
    <property type="protein sequence ID" value="QGG47319.1"/>
    <property type="molecule type" value="Genomic_DNA"/>
</dbReference>
<name>A0A5Q2N0K3_9FIRM</name>
<sequence>MMKYNDGFPMDENMRVTICPLCENNDFSTQAHYCKICGTKLLNECEGDPVYDNYGDIVDTVYHSNPGDARFCEICGKPTYFSNSVFLKPWQEVKKEDNNFLADLKLIDKRNKKGASKLKKPSRIINDLPF</sequence>
<accession>A0A5Q2N0K3</accession>
<dbReference type="OrthoDB" id="581382at2"/>
<proteinExistence type="predicted"/>